<dbReference type="AlphaFoldDB" id="A0A4Q7Z645"/>
<organism evidence="1 2">
    <name type="scientific">Fluviicoccus keumensis</name>
    <dbReference type="NCBI Taxonomy" id="1435465"/>
    <lineage>
        <taxon>Bacteria</taxon>
        <taxon>Pseudomonadati</taxon>
        <taxon>Pseudomonadota</taxon>
        <taxon>Gammaproteobacteria</taxon>
        <taxon>Moraxellales</taxon>
        <taxon>Moraxellaceae</taxon>
        <taxon>Fluviicoccus</taxon>
    </lineage>
</organism>
<name>A0A4Q7Z645_9GAMM</name>
<protein>
    <submittedName>
        <fullName evidence="1">Uncharacterized protein</fullName>
    </submittedName>
</protein>
<dbReference type="Proteomes" id="UP000292423">
    <property type="component" value="Unassembled WGS sequence"/>
</dbReference>
<reference evidence="1 2" key="1">
    <citation type="submission" date="2019-02" db="EMBL/GenBank/DDBJ databases">
        <title>Genomic Encyclopedia of Type Strains, Phase IV (KMG-IV): sequencing the most valuable type-strain genomes for metagenomic binning, comparative biology and taxonomic classification.</title>
        <authorList>
            <person name="Goeker M."/>
        </authorList>
    </citation>
    <scope>NUCLEOTIDE SEQUENCE [LARGE SCALE GENOMIC DNA]</scope>
    <source>
        <strain evidence="1 2">DSM 105135</strain>
    </source>
</reference>
<proteinExistence type="predicted"/>
<evidence type="ECO:0000313" key="1">
    <source>
        <dbReference type="EMBL" id="RZU45165.1"/>
    </source>
</evidence>
<sequence length="31" mass="3779">MEIMEWREEQLNDELILADDCDYYVDDAVEL</sequence>
<dbReference type="EMBL" id="SHKX01000012">
    <property type="protein sequence ID" value="RZU45165.1"/>
    <property type="molecule type" value="Genomic_DNA"/>
</dbReference>
<gene>
    <name evidence="1" type="ORF">EV700_1978</name>
</gene>
<keyword evidence="2" id="KW-1185">Reference proteome</keyword>
<comment type="caution">
    <text evidence="1">The sequence shown here is derived from an EMBL/GenBank/DDBJ whole genome shotgun (WGS) entry which is preliminary data.</text>
</comment>
<accession>A0A4Q7Z645</accession>
<evidence type="ECO:0000313" key="2">
    <source>
        <dbReference type="Proteomes" id="UP000292423"/>
    </source>
</evidence>